<reference evidence="2" key="2">
    <citation type="submission" date="2021-04" db="EMBL/GenBank/DDBJ databases">
        <authorList>
            <person name="Gilroy R."/>
        </authorList>
    </citation>
    <scope>NUCLEOTIDE SEQUENCE</scope>
    <source>
        <strain evidence="2">ChiHjej13B12-24818</strain>
    </source>
</reference>
<name>A0A9D2LBB2_9MICO</name>
<organism evidence="2 3">
    <name type="scientific">Candidatus Brachybacterium merdavium</name>
    <dbReference type="NCBI Taxonomy" id="2838513"/>
    <lineage>
        <taxon>Bacteria</taxon>
        <taxon>Bacillati</taxon>
        <taxon>Actinomycetota</taxon>
        <taxon>Actinomycetes</taxon>
        <taxon>Micrococcales</taxon>
        <taxon>Dermabacteraceae</taxon>
        <taxon>Brachybacterium</taxon>
    </lineage>
</organism>
<evidence type="ECO:0000256" key="1">
    <source>
        <dbReference type="SAM" id="Phobius"/>
    </source>
</evidence>
<keyword evidence="1" id="KW-0472">Membrane</keyword>
<evidence type="ECO:0000313" key="3">
    <source>
        <dbReference type="Proteomes" id="UP000823823"/>
    </source>
</evidence>
<dbReference type="AlphaFoldDB" id="A0A9D2LBB2"/>
<proteinExistence type="predicted"/>
<gene>
    <name evidence="2" type="ORF">H9786_02925</name>
</gene>
<protein>
    <submittedName>
        <fullName evidence="2">Uncharacterized protein</fullName>
    </submittedName>
</protein>
<keyword evidence="1" id="KW-0812">Transmembrane</keyword>
<dbReference type="Proteomes" id="UP000823823">
    <property type="component" value="Unassembled WGS sequence"/>
</dbReference>
<sequence length="73" mass="7437">MLRRIGLAMLGLIGGLLGGIVVQDLIAPLLLTGGGEVSLVGRILLPLLIPMCAVAGAVIAVLVDARGTSRHRD</sequence>
<feature type="transmembrane region" description="Helical" evidence="1">
    <location>
        <begin position="43"/>
        <end position="63"/>
    </location>
</feature>
<accession>A0A9D2LBB2</accession>
<keyword evidence="1" id="KW-1133">Transmembrane helix</keyword>
<comment type="caution">
    <text evidence="2">The sequence shown here is derived from an EMBL/GenBank/DDBJ whole genome shotgun (WGS) entry which is preliminary data.</text>
</comment>
<dbReference type="EMBL" id="DWZH01000022">
    <property type="protein sequence ID" value="HJB09477.1"/>
    <property type="molecule type" value="Genomic_DNA"/>
</dbReference>
<evidence type="ECO:0000313" key="2">
    <source>
        <dbReference type="EMBL" id="HJB09477.1"/>
    </source>
</evidence>
<reference evidence="2" key="1">
    <citation type="journal article" date="2021" name="PeerJ">
        <title>Extensive microbial diversity within the chicken gut microbiome revealed by metagenomics and culture.</title>
        <authorList>
            <person name="Gilroy R."/>
            <person name="Ravi A."/>
            <person name="Getino M."/>
            <person name="Pursley I."/>
            <person name="Horton D.L."/>
            <person name="Alikhan N.F."/>
            <person name="Baker D."/>
            <person name="Gharbi K."/>
            <person name="Hall N."/>
            <person name="Watson M."/>
            <person name="Adriaenssens E.M."/>
            <person name="Foster-Nyarko E."/>
            <person name="Jarju S."/>
            <person name="Secka A."/>
            <person name="Antonio M."/>
            <person name="Oren A."/>
            <person name="Chaudhuri R.R."/>
            <person name="La Ragione R."/>
            <person name="Hildebrand F."/>
            <person name="Pallen M.J."/>
        </authorList>
    </citation>
    <scope>NUCLEOTIDE SEQUENCE</scope>
    <source>
        <strain evidence="2">ChiHjej13B12-24818</strain>
    </source>
</reference>
<feature type="transmembrane region" description="Helical" evidence="1">
    <location>
        <begin position="7"/>
        <end position="31"/>
    </location>
</feature>